<reference evidence="3 4" key="1">
    <citation type="submission" date="2024-07" db="EMBL/GenBank/DDBJ databases">
        <title>Uliginosibacterium flavum JJ3220;KACC:17644.</title>
        <authorList>
            <person name="Kim M.K."/>
        </authorList>
    </citation>
    <scope>NUCLEOTIDE SEQUENCE [LARGE SCALE GENOMIC DNA]</scope>
    <source>
        <strain evidence="3 4">KACC:17644</strain>
    </source>
</reference>
<organism evidence="3 4">
    <name type="scientific">Uliginosibacterium flavum</name>
    <dbReference type="NCBI Taxonomy" id="1396831"/>
    <lineage>
        <taxon>Bacteria</taxon>
        <taxon>Pseudomonadati</taxon>
        <taxon>Pseudomonadota</taxon>
        <taxon>Betaproteobacteria</taxon>
        <taxon>Rhodocyclales</taxon>
        <taxon>Zoogloeaceae</taxon>
        <taxon>Uliginosibacterium</taxon>
    </lineage>
</organism>
<sequence length="193" mass="20147">MNRPYHECSPLKRLVRLGVCLAIAWSLSGCAAVALSLVGAGAGAGINHQVSGVASRTFSEPLPKLKRASLMAAKRMSFVFETTDAIDNGQLMKGRVADMNIAVELEVLSNSVTRVSVSARKNLLFLDGATAQEVVAQIEKALVANELADAAADAAMAALAAAEAEESRSKPARLVMGNERAKSKPRAKGSGSI</sequence>
<name>A0ABV2TPP0_9RHOO</name>
<evidence type="ECO:0000256" key="1">
    <source>
        <dbReference type="SAM" id="MobiDB-lite"/>
    </source>
</evidence>
<dbReference type="InterPro" id="IPR021952">
    <property type="entry name" value="Flpp3-like"/>
</dbReference>
<proteinExistence type="predicted"/>
<feature type="chain" id="PRO_5046554179" evidence="2">
    <location>
        <begin position="32"/>
        <end position="193"/>
    </location>
</feature>
<evidence type="ECO:0000256" key="2">
    <source>
        <dbReference type="SAM" id="SignalP"/>
    </source>
</evidence>
<dbReference type="PROSITE" id="PS51257">
    <property type="entry name" value="PROKAR_LIPOPROTEIN"/>
    <property type="match status" value="1"/>
</dbReference>
<dbReference type="EMBL" id="JBEWZI010000017">
    <property type="protein sequence ID" value="MET7015498.1"/>
    <property type="molecule type" value="Genomic_DNA"/>
</dbReference>
<dbReference type="Pfam" id="PF12092">
    <property type="entry name" value="DUF3568"/>
    <property type="match status" value="1"/>
</dbReference>
<evidence type="ECO:0000313" key="4">
    <source>
        <dbReference type="Proteomes" id="UP001549691"/>
    </source>
</evidence>
<gene>
    <name evidence="3" type="ORF">ABXR19_15020</name>
</gene>
<protein>
    <submittedName>
        <fullName evidence="3">DUF3568 family protein</fullName>
    </submittedName>
</protein>
<dbReference type="Proteomes" id="UP001549691">
    <property type="component" value="Unassembled WGS sequence"/>
</dbReference>
<feature type="region of interest" description="Disordered" evidence="1">
    <location>
        <begin position="164"/>
        <end position="193"/>
    </location>
</feature>
<accession>A0ABV2TPP0</accession>
<keyword evidence="4" id="KW-1185">Reference proteome</keyword>
<evidence type="ECO:0000313" key="3">
    <source>
        <dbReference type="EMBL" id="MET7015498.1"/>
    </source>
</evidence>
<keyword evidence="2" id="KW-0732">Signal</keyword>
<comment type="caution">
    <text evidence="3">The sequence shown here is derived from an EMBL/GenBank/DDBJ whole genome shotgun (WGS) entry which is preliminary data.</text>
</comment>
<feature type="signal peptide" evidence="2">
    <location>
        <begin position="1"/>
        <end position="31"/>
    </location>
</feature>